<evidence type="ECO:0000256" key="6">
    <source>
        <dbReference type="ARBA" id="ARBA00022723"/>
    </source>
</evidence>
<dbReference type="EMBL" id="QJKH01000003">
    <property type="protein sequence ID" value="PXX80497.1"/>
    <property type="molecule type" value="Genomic_DNA"/>
</dbReference>
<dbReference type="OrthoDB" id="9778595at2"/>
<evidence type="ECO:0000256" key="3">
    <source>
        <dbReference type="ARBA" id="ARBA00016337"/>
    </source>
</evidence>
<keyword evidence="4" id="KW-0285">Flavoprotein</keyword>
<keyword evidence="7" id="KW-0274">FAD</keyword>
<dbReference type="Proteomes" id="UP000247612">
    <property type="component" value="Unassembled WGS sequence"/>
</dbReference>
<name>A0A318LFU2_9FIRM</name>
<keyword evidence="5" id="KW-0808">Transferase</keyword>
<dbReference type="STRING" id="1034346.GCA_000313565_02088"/>
<dbReference type="GO" id="GO:0046872">
    <property type="term" value="F:metal ion binding"/>
    <property type="evidence" value="ECO:0007669"/>
    <property type="project" value="UniProtKB-KW"/>
</dbReference>
<comment type="catalytic activity">
    <reaction evidence="10">
        <text>L-threonyl-[protein] + FAD = FMN-L-threonyl-[protein] + AMP + H(+)</text>
        <dbReference type="Rhea" id="RHEA:36847"/>
        <dbReference type="Rhea" id="RHEA-COMP:11060"/>
        <dbReference type="Rhea" id="RHEA-COMP:11061"/>
        <dbReference type="ChEBI" id="CHEBI:15378"/>
        <dbReference type="ChEBI" id="CHEBI:30013"/>
        <dbReference type="ChEBI" id="CHEBI:57692"/>
        <dbReference type="ChEBI" id="CHEBI:74257"/>
        <dbReference type="ChEBI" id="CHEBI:456215"/>
        <dbReference type="EC" id="2.7.1.180"/>
    </reaction>
</comment>
<dbReference type="Gene3D" id="3.10.520.10">
    <property type="entry name" value="ApbE-like domains"/>
    <property type="match status" value="1"/>
</dbReference>
<evidence type="ECO:0000256" key="8">
    <source>
        <dbReference type="ARBA" id="ARBA00022842"/>
    </source>
</evidence>
<protein>
    <recommendedName>
        <fullName evidence="3">FAD:protein FMN transferase</fullName>
        <ecNumber evidence="2">2.7.1.180</ecNumber>
    </recommendedName>
    <alternativeName>
        <fullName evidence="9">Flavin transferase</fullName>
    </alternativeName>
</protein>
<gene>
    <name evidence="11" type="ORF">DES51_10389</name>
</gene>
<dbReference type="PANTHER" id="PTHR30040:SF2">
    <property type="entry name" value="FAD:PROTEIN FMN TRANSFERASE"/>
    <property type="match status" value="1"/>
</dbReference>
<keyword evidence="6" id="KW-0479">Metal-binding</keyword>
<organism evidence="11 12">
    <name type="scientific">Dielma fastidiosa</name>
    <dbReference type="NCBI Taxonomy" id="1034346"/>
    <lineage>
        <taxon>Bacteria</taxon>
        <taxon>Bacillati</taxon>
        <taxon>Bacillota</taxon>
        <taxon>Erysipelotrichia</taxon>
        <taxon>Erysipelotrichales</taxon>
        <taxon>Erysipelotrichaceae</taxon>
        <taxon>Dielma</taxon>
    </lineage>
</organism>
<evidence type="ECO:0000313" key="12">
    <source>
        <dbReference type="Proteomes" id="UP000247612"/>
    </source>
</evidence>
<dbReference type="InterPro" id="IPR024932">
    <property type="entry name" value="ApbE"/>
</dbReference>
<proteinExistence type="predicted"/>
<keyword evidence="12" id="KW-1185">Reference proteome</keyword>
<accession>A0A318LFU2</accession>
<sequence>MLYNYIMKKIILILFLILAGCGREKSPVQPEPVSASVSVLYDQEKTMLLPMNTSVLLTMYDPQQLDQAMPDFEALIHQLHQLFDPDHGFTSINNLYVINQHYGSEDKLLLDPLLFDALKDAIALSVLSEGSFNPTIGALSDLYQNKYSSLPIHAEDPADEDINAALACVVPYDQLDAIIQLDETDHSVIFNTYSPCEQKVKLNLGAFAKGIAAQKAYEALKHLDVPFMAACSESSQFLYAPTKINKTWTWGIREPNAKTLLAAYEQSDIAALSTSGDDQQYYYCEKHQINHHHILDPTLGRSRNMIRSVSVFSDNRADILDALTTILFNIEDAKQRITLINQIETIYEIKIGYTVVTGSQEDGYQLTMNQTAKDALAYQGDAVNAIIVED</sequence>
<comment type="cofactor">
    <cofactor evidence="1">
        <name>Mg(2+)</name>
        <dbReference type="ChEBI" id="CHEBI:18420"/>
    </cofactor>
</comment>
<evidence type="ECO:0000256" key="2">
    <source>
        <dbReference type="ARBA" id="ARBA00011955"/>
    </source>
</evidence>
<dbReference type="EC" id="2.7.1.180" evidence="2"/>
<evidence type="ECO:0000256" key="4">
    <source>
        <dbReference type="ARBA" id="ARBA00022630"/>
    </source>
</evidence>
<reference evidence="11 12" key="1">
    <citation type="submission" date="2018-05" db="EMBL/GenBank/DDBJ databases">
        <title>Genomic Encyclopedia of Type Strains, Phase IV (KMG-IV): sequencing the most valuable type-strain genomes for metagenomic binning, comparative biology and taxonomic classification.</title>
        <authorList>
            <person name="Goeker M."/>
        </authorList>
    </citation>
    <scope>NUCLEOTIDE SEQUENCE [LARGE SCALE GENOMIC DNA]</scope>
    <source>
        <strain evidence="11 12">JC118</strain>
    </source>
</reference>
<dbReference type="SUPFAM" id="SSF143631">
    <property type="entry name" value="ApbE-like"/>
    <property type="match status" value="1"/>
</dbReference>
<dbReference type="PANTHER" id="PTHR30040">
    <property type="entry name" value="THIAMINE BIOSYNTHESIS LIPOPROTEIN APBE"/>
    <property type="match status" value="1"/>
</dbReference>
<dbReference type="Pfam" id="PF02424">
    <property type="entry name" value="ApbE"/>
    <property type="match status" value="1"/>
</dbReference>
<keyword evidence="11" id="KW-0449">Lipoprotein</keyword>
<evidence type="ECO:0000313" key="11">
    <source>
        <dbReference type="EMBL" id="PXX80497.1"/>
    </source>
</evidence>
<evidence type="ECO:0000256" key="5">
    <source>
        <dbReference type="ARBA" id="ARBA00022679"/>
    </source>
</evidence>
<dbReference type="AlphaFoldDB" id="A0A318LFU2"/>
<dbReference type="GO" id="GO:0016740">
    <property type="term" value="F:transferase activity"/>
    <property type="evidence" value="ECO:0007669"/>
    <property type="project" value="UniProtKB-KW"/>
</dbReference>
<evidence type="ECO:0000256" key="7">
    <source>
        <dbReference type="ARBA" id="ARBA00022827"/>
    </source>
</evidence>
<evidence type="ECO:0000256" key="9">
    <source>
        <dbReference type="ARBA" id="ARBA00031306"/>
    </source>
</evidence>
<evidence type="ECO:0000256" key="1">
    <source>
        <dbReference type="ARBA" id="ARBA00001946"/>
    </source>
</evidence>
<dbReference type="InterPro" id="IPR003374">
    <property type="entry name" value="ApbE-like_sf"/>
</dbReference>
<evidence type="ECO:0000256" key="10">
    <source>
        <dbReference type="ARBA" id="ARBA00048540"/>
    </source>
</evidence>
<comment type="caution">
    <text evidence="11">The sequence shown here is derived from an EMBL/GenBank/DDBJ whole genome shotgun (WGS) entry which is preliminary data.</text>
</comment>
<keyword evidence="8" id="KW-0460">Magnesium</keyword>